<dbReference type="EMBL" id="VMTP01000099">
    <property type="protein sequence ID" value="TVT77630.1"/>
    <property type="molecule type" value="Genomic_DNA"/>
</dbReference>
<sequence length="83" mass="8964">MEGLTVHNPTLSGVSTAGVENVPKEGTYLLRRGEMVITPEQNKTLQEQLNKVAKGHGKAEITSFSINGEQVCQDHADNTDAQT</sequence>
<organism evidence="1 2">
    <name type="scientific">Acinetobacter colistiniresistens</name>
    <dbReference type="NCBI Taxonomy" id="280145"/>
    <lineage>
        <taxon>Bacteria</taxon>
        <taxon>Pseudomonadati</taxon>
        <taxon>Pseudomonadota</taxon>
        <taxon>Gammaproteobacteria</taxon>
        <taxon>Moraxellales</taxon>
        <taxon>Moraxellaceae</taxon>
        <taxon>Acinetobacter</taxon>
    </lineage>
</organism>
<dbReference type="AlphaFoldDB" id="A0A558EWC9"/>
<name>A0A558EWC9_9GAMM</name>
<protein>
    <submittedName>
        <fullName evidence="1">Uncharacterized protein</fullName>
    </submittedName>
</protein>
<evidence type="ECO:0000313" key="1">
    <source>
        <dbReference type="EMBL" id="TVT77630.1"/>
    </source>
</evidence>
<accession>A0A558EWC9</accession>
<proteinExistence type="predicted"/>
<comment type="caution">
    <text evidence="1">The sequence shown here is derived from an EMBL/GenBank/DDBJ whole genome shotgun (WGS) entry which is preliminary data.</text>
</comment>
<evidence type="ECO:0000313" key="2">
    <source>
        <dbReference type="Proteomes" id="UP000316981"/>
    </source>
</evidence>
<gene>
    <name evidence="1" type="ORF">FPV60_18535</name>
</gene>
<dbReference type="Proteomes" id="UP000316981">
    <property type="component" value="Unassembled WGS sequence"/>
</dbReference>
<reference evidence="1 2" key="1">
    <citation type="submission" date="2019-07" db="EMBL/GenBank/DDBJ databases">
        <title>Draft Genome Sequence of the first blaOXA-58-Harboring Acinetobacter colistiniresistens clinical isolate from Brazil.</title>
        <authorList>
            <person name="Favaro L.S."/>
            <person name="Paula-Petroli S.B."/>
            <person name="Moura C.F."/>
            <person name="Tognim M.C.B."/>
            <person name="Venancio E.J."/>
            <person name="Yamada-Ogatta S.F."/>
            <person name="Carrara-Marroni F.E."/>
        </authorList>
    </citation>
    <scope>NUCLEOTIDE SEQUENCE [LARGE SCALE GENOMIC DNA]</scope>
    <source>
        <strain evidence="1 2">DL</strain>
    </source>
</reference>